<reference evidence="1 2" key="1">
    <citation type="submission" date="2018-03" db="EMBL/GenBank/DDBJ databases">
        <title>Aquarubrobacter algicola gen. nov., sp. nov., a novel actinobacterium isolated from shallow eutrophic lake during the end of cyanobacterial harmful algal blooms.</title>
        <authorList>
            <person name="Chun S.J."/>
        </authorList>
    </citation>
    <scope>NUCLEOTIDE SEQUENCE [LARGE SCALE GENOMIC DNA]</scope>
    <source>
        <strain evidence="1 2">Seoho-28</strain>
    </source>
</reference>
<dbReference type="Proteomes" id="UP000240739">
    <property type="component" value="Unassembled WGS sequence"/>
</dbReference>
<accession>A0A2T4UDJ7</accession>
<keyword evidence="2" id="KW-1185">Reference proteome</keyword>
<evidence type="ECO:0000313" key="1">
    <source>
        <dbReference type="EMBL" id="PTL55573.1"/>
    </source>
</evidence>
<dbReference type="RefSeq" id="WP_107570616.1">
    <property type="nucleotide sequence ID" value="NZ_PYYB01000003.1"/>
</dbReference>
<evidence type="ECO:0000313" key="2">
    <source>
        <dbReference type="Proteomes" id="UP000240739"/>
    </source>
</evidence>
<proteinExistence type="predicted"/>
<dbReference type="EMBL" id="PYYB01000003">
    <property type="protein sequence ID" value="PTL55573.1"/>
    <property type="molecule type" value="Genomic_DNA"/>
</dbReference>
<protein>
    <submittedName>
        <fullName evidence="1">Uncharacterized protein</fullName>
    </submittedName>
</protein>
<gene>
    <name evidence="1" type="ORF">C7Y72_18180</name>
</gene>
<dbReference type="OrthoDB" id="9973262at2"/>
<organism evidence="1 2">
    <name type="scientific">Paraconexibacter algicola</name>
    <dbReference type="NCBI Taxonomy" id="2133960"/>
    <lineage>
        <taxon>Bacteria</taxon>
        <taxon>Bacillati</taxon>
        <taxon>Actinomycetota</taxon>
        <taxon>Thermoleophilia</taxon>
        <taxon>Solirubrobacterales</taxon>
        <taxon>Paraconexibacteraceae</taxon>
        <taxon>Paraconexibacter</taxon>
    </lineage>
</organism>
<sequence>MPRRPSLLLVVVVVVLGLGLVGPGAGVATAKDGDGDRAETRVSGRCSGAGTAQLRLRARDGAIRLDFDARRVSTRARWRVVVVQERRVVARLTVRPSSSGLSVRRTLRDLPGSDAISVRATGPGGASCTAAATLAGTTD</sequence>
<comment type="caution">
    <text evidence="1">The sequence shown here is derived from an EMBL/GenBank/DDBJ whole genome shotgun (WGS) entry which is preliminary data.</text>
</comment>
<dbReference type="AlphaFoldDB" id="A0A2T4UDJ7"/>
<name>A0A2T4UDJ7_9ACTN</name>